<protein>
    <submittedName>
        <fullName evidence="2">DNA (Cytosine-5)-methyltransferase 3B</fullName>
    </submittedName>
</protein>
<dbReference type="InterPro" id="IPR049554">
    <property type="entry name" value="DNMT3_ADD_PHD"/>
</dbReference>
<dbReference type="PANTHER" id="PTHR23068">
    <property type="entry name" value="DNA CYTOSINE-5- -METHYLTRANSFERASE 3-RELATED"/>
    <property type="match status" value="1"/>
</dbReference>
<name>M7AY49_CHEMY</name>
<evidence type="ECO:0000259" key="1">
    <source>
        <dbReference type="Pfam" id="PF21255"/>
    </source>
</evidence>
<evidence type="ECO:0000313" key="2">
    <source>
        <dbReference type="EMBL" id="EMP28010.1"/>
    </source>
</evidence>
<dbReference type="Proteomes" id="UP000031443">
    <property type="component" value="Unassembled WGS sequence"/>
</dbReference>
<feature type="non-terminal residue" evidence="2">
    <location>
        <position position="1"/>
    </location>
</feature>
<keyword evidence="2" id="KW-0808">Transferase</keyword>
<dbReference type="PANTHER" id="PTHR23068:SF9">
    <property type="entry name" value="DNA (CYTOSINE-5)-METHYLTRANSFERASE 3B"/>
    <property type="match status" value="1"/>
</dbReference>
<accession>M7AY49</accession>
<dbReference type="GO" id="GO:0003677">
    <property type="term" value="F:DNA binding"/>
    <property type="evidence" value="ECO:0007669"/>
    <property type="project" value="TreeGrafter"/>
</dbReference>
<dbReference type="GO" id="GO:0000122">
    <property type="term" value="P:negative regulation of transcription by RNA polymerase II"/>
    <property type="evidence" value="ECO:0007669"/>
    <property type="project" value="TreeGrafter"/>
</dbReference>
<dbReference type="GO" id="GO:0005634">
    <property type="term" value="C:nucleus"/>
    <property type="evidence" value="ECO:0007669"/>
    <property type="project" value="TreeGrafter"/>
</dbReference>
<evidence type="ECO:0000313" key="3">
    <source>
        <dbReference type="Proteomes" id="UP000031443"/>
    </source>
</evidence>
<sequence>YMSDEDGYQSYCTSCCEGTQELLLCSNASCCRCLCVEWLESLVGHGTLAKAKEQEPWSCYRCQPQKCYGVLLRRLDWNVWLQDFFTSDKGQEYDAPKI</sequence>
<dbReference type="Pfam" id="PF21255">
    <property type="entry name" value="DNMT3_ADD_GATA1-like"/>
    <property type="match status" value="1"/>
</dbReference>
<keyword evidence="3" id="KW-1185">Reference proteome</keyword>
<gene>
    <name evidence="2" type="ORF">UY3_14896</name>
</gene>
<reference evidence="3" key="1">
    <citation type="journal article" date="2013" name="Nat. Genet.">
        <title>The draft genomes of soft-shell turtle and green sea turtle yield insights into the development and evolution of the turtle-specific body plan.</title>
        <authorList>
            <person name="Wang Z."/>
            <person name="Pascual-Anaya J."/>
            <person name="Zadissa A."/>
            <person name="Li W."/>
            <person name="Niimura Y."/>
            <person name="Huang Z."/>
            <person name="Li C."/>
            <person name="White S."/>
            <person name="Xiong Z."/>
            <person name="Fang D."/>
            <person name="Wang B."/>
            <person name="Ming Y."/>
            <person name="Chen Y."/>
            <person name="Zheng Y."/>
            <person name="Kuraku S."/>
            <person name="Pignatelli M."/>
            <person name="Herrero J."/>
            <person name="Beal K."/>
            <person name="Nozawa M."/>
            <person name="Li Q."/>
            <person name="Wang J."/>
            <person name="Zhang H."/>
            <person name="Yu L."/>
            <person name="Shigenobu S."/>
            <person name="Wang J."/>
            <person name="Liu J."/>
            <person name="Flicek P."/>
            <person name="Searle S."/>
            <person name="Wang J."/>
            <person name="Kuratani S."/>
            <person name="Yin Y."/>
            <person name="Aken B."/>
            <person name="Zhang G."/>
            <person name="Irie N."/>
        </authorList>
    </citation>
    <scope>NUCLEOTIDE SEQUENCE [LARGE SCALE GENOMIC DNA]</scope>
</reference>
<dbReference type="InterPro" id="IPR050390">
    <property type="entry name" value="C5-Methyltransferase"/>
</dbReference>
<feature type="domain" description="DNMT3 ADD" evidence="1">
    <location>
        <begin position="12"/>
        <end position="62"/>
    </location>
</feature>
<dbReference type="EMBL" id="KB565675">
    <property type="protein sequence ID" value="EMP28010.1"/>
    <property type="molecule type" value="Genomic_DNA"/>
</dbReference>
<dbReference type="GO" id="GO:0051718">
    <property type="term" value="F:DNA (cytosine-5-)-methyltransferase activity, acting on CpG substrates"/>
    <property type="evidence" value="ECO:0007669"/>
    <property type="project" value="TreeGrafter"/>
</dbReference>
<organism evidence="2 3">
    <name type="scientific">Chelonia mydas</name>
    <name type="common">Green sea-turtle</name>
    <name type="synonym">Chelonia agassizi</name>
    <dbReference type="NCBI Taxonomy" id="8469"/>
    <lineage>
        <taxon>Eukaryota</taxon>
        <taxon>Metazoa</taxon>
        <taxon>Chordata</taxon>
        <taxon>Craniata</taxon>
        <taxon>Vertebrata</taxon>
        <taxon>Euteleostomi</taxon>
        <taxon>Archelosauria</taxon>
        <taxon>Testudinata</taxon>
        <taxon>Testudines</taxon>
        <taxon>Cryptodira</taxon>
        <taxon>Durocryptodira</taxon>
        <taxon>Americhelydia</taxon>
        <taxon>Chelonioidea</taxon>
        <taxon>Cheloniidae</taxon>
        <taxon>Chelonia</taxon>
    </lineage>
</organism>
<dbReference type="STRING" id="8469.M7AY49"/>
<dbReference type="GO" id="GO:0032259">
    <property type="term" value="P:methylation"/>
    <property type="evidence" value="ECO:0007669"/>
    <property type="project" value="UniProtKB-KW"/>
</dbReference>
<keyword evidence="2" id="KW-0489">Methyltransferase</keyword>
<proteinExistence type="predicted"/>
<dbReference type="AlphaFoldDB" id="M7AY49"/>